<keyword evidence="6 8" id="KW-0408">Iron</keyword>
<evidence type="ECO:0000256" key="5">
    <source>
        <dbReference type="ARBA" id="ARBA00022989"/>
    </source>
</evidence>
<dbReference type="EMBL" id="FLUQ01000001">
    <property type="protein sequence ID" value="SBV94050.1"/>
    <property type="molecule type" value="Genomic_DNA"/>
</dbReference>
<gene>
    <name evidence="10" type="ORF">KL86DPRO_10635</name>
</gene>
<keyword evidence="2 8" id="KW-0349">Heme</keyword>
<dbReference type="Pfam" id="PF01127">
    <property type="entry name" value="Sdh_cyt"/>
    <property type="match status" value="1"/>
</dbReference>
<dbReference type="InterPro" id="IPR034804">
    <property type="entry name" value="SQR/QFR_C/D"/>
</dbReference>
<feature type="transmembrane region" description="Helical" evidence="9">
    <location>
        <begin position="109"/>
        <end position="133"/>
    </location>
</feature>
<evidence type="ECO:0000256" key="9">
    <source>
        <dbReference type="SAM" id="Phobius"/>
    </source>
</evidence>
<keyword evidence="3 9" id="KW-0812">Transmembrane</keyword>
<feature type="binding site" description="axial binding residue" evidence="8">
    <location>
        <position position="78"/>
    </location>
    <ligand>
        <name>heme b</name>
        <dbReference type="ChEBI" id="CHEBI:60344"/>
        <label>bD</label>
    </ligand>
    <ligandPart>
        <name>Fe</name>
        <dbReference type="ChEBI" id="CHEBI:18248"/>
    </ligandPart>
</feature>
<evidence type="ECO:0000256" key="4">
    <source>
        <dbReference type="ARBA" id="ARBA00022723"/>
    </source>
</evidence>
<dbReference type="SUPFAM" id="SSF81343">
    <property type="entry name" value="Fumarate reductase respiratory complex transmembrane subunits"/>
    <property type="match status" value="1"/>
</dbReference>
<feature type="transmembrane region" description="Helical" evidence="9">
    <location>
        <begin position="21"/>
        <end position="47"/>
    </location>
</feature>
<feature type="transmembrane region" description="Helical" evidence="9">
    <location>
        <begin position="153"/>
        <end position="174"/>
    </location>
</feature>
<dbReference type="InterPro" id="IPR004224">
    <property type="entry name" value="Fum_red_B_TM"/>
</dbReference>
<keyword evidence="7 9" id="KW-0472">Membrane</keyword>
<evidence type="ECO:0000256" key="7">
    <source>
        <dbReference type="ARBA" id="ARBA00023136"/>
    </source>
</evidence>
<sequence length="215" mass="24306">MAVDATMHLTRPGRRDAFLDWIQMLSGATLILFMWSHMILVSSVILSPKLMDAIAWFFEATFMAQIGGPVIFCIFLVHFVLAARKMPFKATDQKTIWSHAKLLKHRDTWLWLVQAGTAMIILIMGGIHMWVVLNDLPIGALKSAARMSKPGWTMFYLILLPMVEMHVSVGFYRIGVKWGIISSGTRPKAKRAELILFALFMVVGLLTIIRFLTLA</sequence>
<organism evidence="10">
    <name type="scientific">uncultured delta proteobacterium</name>
    <dbReference type="NCBI Taxonomy" id="34034"/>
    <lineage>
        <taxon>Bacteria</taxon>
        <taxon>Deltaproteobacteria</taxon>
        <taxon>environmental samples</taxon>
    </lineage>
</organism>
<feature type="binding site" description="axial binding residue" evidence="8">
    <location>
        <position position="128"/>
    </location>
    <ligand>
        <name>heme b</name>
        <dbReference type="ChEBI" id="CHEBI:60344"/>
        <label>bD</label>
    </ligand>
    <ligandPart>
        <name>Fe</name>
        <dbReference type="ChEBI" id="CHEBI:18248"/>
    </ligandPart>
</feature>
<feature type="binding site" description="axial binding residue" evidence="8">
    <location>
        <position position="166"/>
    </location>
    <ligand>
        <name>heme b</name>
        <dbReference type="ChEBI" id="CHEBI:60344"/>
        <label>bD</label>
    </ligand>
    <ligandPart>
        <name>Fe</name>
        <dbReference type="ChEBI" id="CHEBI:18248"/>
    </ligandPart>
</feature>
<evidence type="ECO:0000313" key="10">
    <source>
        <dbReference type="EMBL" id="SBV94050.1"/>
    </source>
</evidence>
<protein>
    <submittedName>
        <fullName evidence="10">Fumarate reductase respiratory complex transmembrane subunit</fullName>
    </submittedName>
</protein>
<evidence type="ECO:0000256" key="8">
    <source>
        <dbReference type="PIRSR" id="PIRSR000177-1"/>
    </source>
</evidence>
<feature type="transmembrane region" description="Helical" evidence="9">
    <location>
        <begin position="53"/>
        <end position="81"/>
    </location>
</feature>
<dbReference type="GO" id="GO:0006099">
    <property type="term" value="P:tricarboxylic acid cycle"/>
    <property type="evidence" value="ECO:0007669"/>
    <property type="project" value="InterPro"/>
</dbReference>
<evidence type="ECO:0000256" key="3">
    <source>
        <dbReference type="ARBA" id="ARBA00022692"/>
    </source>
</evidence>
<keyword evidence="4 8" id="KW-0479">Metal-binding</keyword>
<evidence type="ECO:0000256" key="6">
    <source>
        <dbReference type="ARBA" id="ARBA00023004"/>
    </source>
</evidence>
<evidence type="ECO:0000256" key="2">
    <source>
        <dbReference type="ARBA" id="ARBA00022617"/>
    </source>
</evidence>
<name>A0A212J3P2_9DELT</name>
<dbReference type="GO" id="GO:0046872">
    <property type="term" value="F:metal ion binding"/>
    <property type="evidence" value="ECO:0007669"/>
    <property type="project" value="UniProtKB-KW"/>
</dbReference>
<keyword evidence="5 9" id="KW-1133">Transmembrane helix</keyword>
<dbReference type="GO" id="GO:0016020">
    <property type="term" value="C:membrane"/>
    <property type="evidence" value="ECO:0007669"/>
    <property type="project" value="UniProtKB-SubCell"/>
</dbReference>
<dbReference type="PIRSF" id="PIRSF000177">
    <property type="entry name" value="Fumar_rd_cyt_b"/>
    <property type="match status" value="1"/>
</dbReference>
<dbReference type="AlphaFoldDB" id="A0A212J3P2"/>
<dbReference type="InterPro" id="IPR000701">
    <property type="entry name" value="SuccDH_FuR_B_TM-su"/>
</dbReference>
<feature type="transmembrane region" description="Helical" evidence="9">
    <location>
        <begin position="194"/>
        <end position="213"/>
    </location>
</feature>
<accession>A0A212J3P2</accession>
<proteinExistence type="predicted"/>
<comment type="subcellular location">
    <subcellularLocation>
        <location evidence="1">Membrane</location>
    </subcellularLocation>
</comment>
<evidence type="ECO:0000256" key="1">
    <source>
        <dbReference type="ARBA" id="ARBA00004370"/>
    </source>
</evidence>
<reference evidence="10" key="1">
    <citation type="submission" date="2016-04" db="EMBL/GenBank/DDBJ databases">
        <authorList>
            <person name="Evans L.H."/>
            <person name="Alamgir A."/>
            <person name="Owens N."/>
            <person name="Weber N.D."/>
            <person name="Virtaneva K."/>
            <person name="Barbian K."/>
            <person name="Babar A."/>
            <person name="Rosenke K."/>
        </authorList>
    </citation>
    <scope>NUCLEOTIDE SEQUENCE</scope>
    <source>
        <strain evidence="10">86</strain>
    </source>
</reference>
<dbReference type="Gene3D" id="1.20.1300.10">
    <property type="entry name" value="Fumarate reductase/succinate dehydrogenase, transmembrane subunit"/>
    <property type="match status" value="1"/>
</dbReference>
<feature type="binding site" description="axial binding residue" evidence="8">
    <location>
        <position position="37"/>
    </location>
    <ligand>
        <name>heme b</name>
        <dbReference type="ChEBI" id="CHEBI:60344"/>
        <label>bD</label>
    </ligand>
    <ligandPart>
        <name>Fe</name>
        <dbReference type="ChEBI" id="CHEBI:18248"/>
    </ligandPart>
</feature>